<proteinExistence type="predicted"/>
<dbReference type="AlphaFoldDB" id="A0A835RF78"/>
<evidence type="ECO:0000256" key="1">
    <source>
        <dbReference type="SAM" id="MobiDB-lite"/>
    </source>
</evidence>
<evidence type="ECO:0000313" key="2">
    <source>
        <dbReference type="EMBL" id="KAG0491195.1"/>
    </source>
</evidence>
<sequence>MREFLKKYGKGSGSREGNKEARTDVATRLKLPGVNRLITHLHKTEFLLPHHFYHFVVDGGKTYDGN</sequence>
<dbReference type="EMBL" id="JADCNM010000003">
    <property type="protein sequence ID" value="KAG0491195.1"/>
    <property type="molecule type" value="Genomic_DNA"/>
</dbReference>
<protein>
    <submittedName>
        <fullName evidence="2">Uncharacterized protein</fullName>
    </submittedName>
</protein>
<name>A0A835RF78_VANPL</name>
<evidence type="ECO:0000313" key="3">
    <source>
        <dbReference type="Proteomes" id="UP000639772"/>
    </source>
</evidence>
<gene>
    <name evidence="2" type="ORF">HPP92_008058</name>
</gene>
<reference evidence="2 3" key="1">
    <citation type="journal article" date="2020" name="Nat. Food">
        <title>A phased Vanilla planifolia genome enables genetic improvement of flavour and production.</title>
        <authorList>
            <person name="Hasing T."/>
            <person name="Tang H."/>
            <person name="Brym M."/>
            <person name="Khazi F."/>
            <person name="Huang T."/>
            <person name="Chambers A.H."/>
        </authorList>
    </citation>
    <scope>NUCLEOTIDE SEQUENCE [LARGE SCALE GENOMIC DNA]</scope>
    <source>
        <tissue evidence="2">Leaf</tissue>
    </source>
</reference>
<dbReference type="Proteomes" id="UP000639772">
    <property type="component" value="Chromosome 3"/>
</dbReference>
<feature type="region of interest" description="Disordered" evidence="1">
    <location>
        <begin position="1"/>
        <end position="24"/>
    </location>
</feature>
<accession>A0A835RF78</accession>
<organism evidence="2 3">
    <name type="scientific">Vanilla planifolia</name>
    <name type="common">Vanilla</name>
    <dbReference type="NCBI Taxonomy" id="51239"/>
    <lineage>
        <taxon>Eukaryota</taxon>
        <taxon>Viridiplantae</taxon>
        <taxon>Streptophyta</taxon>
        <taxon>Embryophyta</taxon>
        <taxon>Tracheophyta</taxon>
        <taxon>Spermatophyta</taxon>
        <taxon>Magnoliopsida</taxon>
        <taxon>Liliopsida</taxon>
        <taxon>Asparagales</taxon>
        <taxon>Orchidaceae</taxon>
        <taxon>Vanilloideae</taxon>
        <taxon>Vanilleae</taxon>
        <taxon>Vanilla</taxon>
    </lineage>
</organism>
<comment type="caution">
    <text evidence="2">The sequence shown here is derived from an EMBL/GenBank/DDBJ whole genome shotgun (WGS) entry which is preliminary data.</text>
</comment>